<dbReference type="GO" id="GO:0000124">
    <property type="term" value="C:SAGA complex"/>
    <property type="evidence" value="ECO:0007669"/>
    <property type="project" value="TreeGrafter"/>
</dbReference>
<accession>G0SED0</accession>
<organism evidence="7">
    <name type="scientific">Chaetomium thermophilum (strain DSM 1495 / CBS 144.50 / IMI 039719)</name>
    <name type="common">Thermochaetoides thermophila</name>
    <dbReference type="NCBI Taxonomy" id="759272"/>
    <lineage>
        <taxon>Eukaryota</taxon>
        <taxon>Fungi</taxon>
        <taxon>Dikarya</taxon>
        <taxon>Ascomycota</taxon>
        <taxon>Pezizomycotina</taxon>
        <taxon>Sordariomycetes</taxon>
        <taxon>Sordariomycetidae</taxon>
        <taxon>Sordariales</taxon>
        <taxon>Chaetomiaceae</taxon>
        <taxon>Thermochaetoides</taxon>
    </lineage>
</organism>
<keyword evidence="4" id="KW-0539">Nucleus</keyword>
<protein>
    <submittedName>
        <fullName evidence="6">Putative transcriptional coactivator HFI1 protein</fullName>
    </submittedName>
</protein>
<dbReference type="KEGG" id="cthr:CTHT_0063310"/>
<sequence length="485" mass="52079">MVDINPAALSRPSIGLSTPSFPGKSGSINVSVPSSASASASASSAHSKPQKTSLVPPRIDLEPIYTALKAAIGAEQWPVYKETLTNFLIGRLNQAELSERIDPILASQDGQKEHLHNQLIAAIYANVTREMPDPGLAPWVSANDKPTTAQTKPVTGDANERRLKGEVMQLPARDRRRIKELAHNDFDPYDALANVLMEHARAKPPKIAEPPASAGGLKMNFDLEIRKRYAQPLAVESGEFPDTSNIESRMLPFCYEAGLSSGHAPDAAQFMSIATETFIKEVMSAIFSRTRSNGPGDSGSAGFGLGSGWIQTHRYRKQLAKEEEAFQRGEISRDKMGLLPVEAKAASERGPLGMADVRLALEMGDCGLAGFPVIVKSVIYGWREGELENWEDYTYVDPSRPDGIAIPSRGDGDVEMGGVGVNGVVKGEPEPQQQPLANGVHDVDAMDIDGVSVAGGAANEIWWEGAEPETSDLLNAVLDSCLAVN</sequence>
<dbReference type="eggNOG" id="ENOG502RX84">
    <property type="taxonomic scope" value="Eukaryota"/>
</dbReference>
<evidence type="ECO:0000256" key="3">
    <source>
        <dbReference type="ARBA" id="ARBA00023163"/>
    </source>
</evidence>
<keyword evidence="3" id="KW-0804">Transcription</keyword>
<evidence type="ECO:0000256" key="4">
    <source>
        <dbReference type="ARBA" id="ARBA00023242"/>
    </source>
</evidence>
<dbReference type="HOGENOM" id="CLU_038277_1_0_1"/>
<dbReference type="GO" id="GO:0006357">
    <property type="term" value="P:regulation of transcription by RNA polymerase II"/>
    <property type="evidence" value="ECO:0007669"/>
    <property type="project" value="TreeGrafter"/>
</dbReference>
<evidence type="ECO:0000256" key="2">
    <source>
        <dbReference type="ARBA" id="ARBA00023015"/>
    </source>
</evidence>
<dbReference type="PANTHER" id="PTHR21277">
    <property type="entry name" value="TRANSCRIPTIONAL ADAPTER 1"/>
    <property type="match status" value="1"/>
</dbReference>
<dbReference type="RefSeq" id="XP_006696638.1">
    <property type="nucleotide sequence ID" value="XM_006696575.1"/>
</dbReference>
<dbReference type="GO" id="GO:0005634">
    <property type="term" value="C:nucleus"/>
    <property type="evidence" value="ECO:0007669"/>
    <property type="project" value="UniProtKB-SubCell"/>
</dbReference>
<dbReference type="OMA" id="EMAFTRG"/>
<evidence type="ECO:0000256" key="5">
    <source>
        <dbReference type="SAM" id="MobiDB-lite"/>
    </source>
</evidence>
<dbReference type="OrthoDB" id="10264870at2759"/>
<feature type="region of interest" description="Disordered" evidence="5">
    <location>
        <begin position="1"/>
        <end position="22"/>
    </location>
</feature>
<dbReference type="EMBL" id="GL988046">
    <property type="protein sequence ID" value="EGS18307.1"/>
    <property type="molecule type" value="Genomic_DNA"/>
</dbReference>
<name>G0SED0_CHATD</name>
<keyword evidence="2" id="KW-0805">Transcription regulation</keyword>
<gene>
    <name evidence="6" type="ORF">CTHT_0063310</name>
</gene>
<proteinExistence type="predicted"/>
<evidence type="ECO:0000313" key="7">
    <source>
        <dbReference type="Proteomes" id="UP000008066"/>
    </source>
</evidence>
<dbReference type="STRING" id="759272.G0SED0"/>
<evidence type="ECO:0000256" key="1">
    <source>
        <dbReference type="ARBA" id="ARBA00004123"/>
    </source>
</evidence>
<reference evidence="6 7" key="1">
    <citation type="journal article" date="2011" name="Cell">
        <title>Insight into structure and assembly of the nuclear pore complex by utilizing the genome of a eukaryotic thermophile.</title>
        <authorList>
            <person name="Amlacher S."/>
            <person name="Sarges P."/>
            <person name="Flemming D."/>
            <person name="van Noort V."/>
            <person name="Kunze R."/>
            <person name="Devos D.P."/>
            <person name="Arumugam M."/>
            <person name="Bork P."/>
            <person name="Hurt E."/>
        </authorList>
    </citation>
    <scope>NUCLEOTIDE SEQUENCE [LARGE SCALE GENOMIC DNA]</scope>
    <source>
        <strain evidence="7">DSM 1495 / CBS 144.50 / IMI 039719</strain>
    </source>
</reference>
<dbReference type="InterPro" id="IPR024738">
    <property type="entry name" value="Hfi1/Tada1"/>
</dbReference>
<comment type="subcellular location">
    <subcellularLocation>
        <location evidence="1">Nucleus</location>
    </subcellularLocation>
</comment>
<dbReference type="PANTHER" id="PTHR21277:SF5">
    <property type="entry name" value="TRANSCRIPTIONAL ADAPTER 1"/>
    <property type="match status" value="1"/>
</dbReference>
<evidence type="ECO:0000313" key="6">
    <source>
        <dbReference type="EMBL" id="EGS18307.1"/>
    </source>
</evidence>
<keyword evidence="7" id="KW-1185">Reference proteome</keyword>
<dbReference type="Pfam" id="PF12767">
    <property type="entry name" value="SAGA-Tad1"/>
    <property type="match status" value="1"/>
</dbReference>
<dbReference type="GeneID" id="18260369"/>
<dbReference type="Proteomes" id="UP000008066">
    <property type="component" value="Unassembled WGS sequence"/>
</dbReference>
<dbReference type="AlphaFoldDB" id="G0SED0"/>
<dbReference type="GO" id="GO:0003713">
    <property type="term" value="F:transcription coactivator activity"/>
    <property type="evidence" value="ECO:0007669"/>
    <property type="project" value="TreeGrafter"/>
</dbReference>